<dbReference type="PROSITE" id="PS00062">
    <property type="entry name" value="ALDOKETO_REDUCTASE_2"/>
    <property type="match status" value="1"/>
</dbReference>
<dbReference type="InterPro" id="IPR020471">
    <property type="entry name" value="AKR"/>
</dbReference>
<evidence type="ECO:0000256" key="5">
    <source>
        <dbReference type="PIRSR" id="PIRSR000097-2"/>
    </source>
</evidence>
<dbReference type="SUPFAM" id="SSF51430">
    <property type="entry name" value="NAD(P)-linked oxidoreductase"/>
    <property type="match status" value="1"/>
</dbReference>
<comment type="caution">
    <text evidence="9">The sequence shown here is derived from an EMBL/GenBank/DDBJ whole genome shotgun (WGS) entry which is preliminary data.</text>
</comment>
<feature type="region of interest" description="Disordered" evidence="7">
    <location>
        <begin position="346"/>
        <end position="365"/>
    </location>
</feature>
<keyword evidence="2" id="KW-0521">NADP</keyword>
<reference evidence="9 10" key="1">
    <citation type="journal article" date="2024" name="Science">
        <title>Giant polyketide synthase enzymes in the biosynthesis of giant marine polyether toxins.</title>
        <authorList>
            <person name="Fallon T.R."/>
            <person name="Shende V.V."/>
            <person name="Wierzbicki I.H."/>
            <person name="Pendleton A.L."/>
            <person name="Watervoot N.F."/>
            <person name="Auber R.P."/>
            <person name="Gonzalez D.J."/>
            <person name="Wisecaver J.H."/>
            <person name="Moore B.S."/>
        </authorList>
    </citation>
    <scope>NUCLEOTIDE SEQUENCE [LARGE SCALE GENOMIC DNA]</scope>
    <source>
        <strain evidence="9 10">12B1</strain>
    </source>
</reference>
<sequence length="365" mass="39221">MLRLAAAAAAVLAGAFLARRLLRGRLSAAPADPRTCLLSSGARMPLVGLGTWQAPRGEVGAAVSAALKCGYRHIDCAAIYGNEAEIGEALSAALSRGLARSALFVTSKLWNSEHAAAHVRAACVQTMRELQLEYLDLYLMHWPQQMAKTEGSTASIPRDERGDVKYARVPIIETWRAMEALVDEGLVKAIGVSNFNAKQLAQLCRDARIKPVCNQVESHPYFAQEALLEACRQLGVVMTAYSPLGSPGTGQAARSEDGVAIPSHPTLRAIGAKRGKSAAQVALAYQVARGVPTFPKTVKADRLAENLDVMNIVLTDAEMAEIRALDRGWAGRSCFAGPKVERNGVLEPRDAVHPDYPWNSDGTER</sequence>
<proteinExistence type="inferred from homology"/>
<evidence type="ECO:0000256" key="6">
    <source>
        <dbReference type="PIRSR" id="PIRSR000097-3"/>
    </source>
</evidence>
<feature type="binding site" evidence="5">
    <location>
        <position position="141"/>
    </location>
    <ligand>
        <name>substrate</name>
    </ligand>
</feature>
<dbReference type="AlphaFoldDB" id="A0AB34JS90"/>
<dbReference type="PRINTS" id="PR00069">
    <property type="entry name" value="ALDKETRDTASE"/>
</dbReference>
<name>A0AB34JS90_PRYPA</name>
<evidence type="ECO:0000313" key="10">
    <source>
        <dbReference type="Proteomes" id="UP001515480"/>
    </source>
</evidence>
<evidence type="ECO:0000256" key="2">
    <source>
        <dbReference type="ARBA" id="ARBA00022857"/>
    </source>
</evidence>
<dbReference type="FunFam" id="3.20.20.100:FF:000006">
    <property type="entry name" value="Aldo-keto reductase family 1 member A1"/>
    <property type="match status" value="1"/>
</dbReference>
<keyword evidence="3" id="KW-0560">Oxidoreductase</keyword>
<dbReference type="GO" id="GO:0016491">
    <property type="term" value="F:oxidoreductase activity"/>
    <property type="evidence" value="ECO:0007669"/>
    <property type="project" value="UniProtKB-KW"/>
</dbReference>
<dbReference type="EMBL" id="JBGBPQ010000005">
    <property type="protein sequence ID" value="KAL1523637.1"/>
    <property type="molecule type" value="Genomic_DNA"/>
</dbReference>
<evidence type="ECO:0000259" key="8">
    <source>
        <dbReference type="Pfam" id="PF00248"/>
    </source>
</evidence>
<dbReference type="InterPro" id="IPR023210">
    <property type="entry name" value="NADP_OxRdtase_dom"/>
</dbReference>
<dbReference type="Pfam" id="PF00248">
    <property type="entry name" value="Aldo_ket_red"/>
    <property type="match status" value="1"/>
</dbReference>
<dbReference type="Gene3D" id="3.20.20.100">
    <property type="entry name" value="NADP-dependent oxidoreductase domain"/>
    <property type="match status" value="1"/>
</dbReference>
<feature type="domain" description="NADP-dependent oxidoreductase" evidence="8">
    <location>
        <begin position="47"/>
        <end position="326"/>
    </location>
</feature>
<dbReference type="PANTHER" id="PTHR11732">
    <property type="entry name" value="ALDO/KETO REDUCTASE"/>
    <property type="match status" value="1"/>
</dbReference>
<accession>A0AB34JS90</accession>
<evidence type="ECO:0000256" key="4">
    <source>
        <dbReference type="PIRSR" id="PIRSR000097-1"/>
    </source>
</evidence>
<evidence type="ECO:0000256" key="3">
    <source>
        <dbReference type="ARBA" id="ARBA00023002"/>
    </source>
</evidence>
<dbReference type="InterPro" id="IPR018170">
    <property type="entry name" value="Aldo/ket_reductase_CS"/>
</dbReference>
<protein>
    <recommendedName>
        <fullName evidence="8">NADP-dependent oxidoreductase domain-containing protein</fullName>
    </recommendedName>
</protein>
<dbReference type="Proteomes" id="UP001515480">
    <property type="component" value="Unassembled WGS sequence"/>
</dbReference>
<feature type="site" description="Lowers pKa of active site Tyr" evidence="6">
    <location>
        <position position="108"/>
    </location>
</feature>
<dbReference type="PROSITE" id="PS00798">
    <property type="entry name" value="ALDOKETO_REDUCTASE_1"/>
    <property type="match status" value="1"/>
</dbReference>
<evidence type="ECO:0000313" key="9">
    <source>
        <dbReference type="EMBL" id="KAL1523637.1"/>
    </source>
</evidence>
<feature type="active site" description="Proton donor" evidence="4">
    <location>
        <position position="80"/>
    </location>
</feature>
<organism evidence="9 10">
    <name type="scientific">Prymnesium parvum</name>
    <name type="common">Toxic golden alga</name>
    <dbReference type="NCBI Taxonomy" id="97485"/>
    <lineage>
        <taxon>Eukaryota</taxon>
        <taxon>Haptista</taxon>
        <taxon>Haptophyta</taxon>
        <taxon>Prymnesiophyceae</taxon>
        <taxon>Prymnesiales</taxon>
        <taxon>Prymnesiaceae</taxon>
        <taxon>Prymnesium</taxon>
    </lineage>
</organism>
<evidence type="ECO:0000256" key="1">
    <source>
        <dbReference type="ARBA" id="ARBA00007905"/>
    </source>
</evidence>
<keyword evidence="10" id="KW-1185">Reference proteome</keyword>
<evidence type="ECO:0000256" key="7">
    <source>
        <dbReference type="SAM" id="MobiDB-lite"/>
    </source>
</evidence>
<comment type="similarity">
    <text evidence="1">Belongs to the aldo/keto reductase family.</text>
</comment>
<gene>
    <name evidence="9" type="ORF">AB1Y20_018573</name>
</gene>
<dbReference type="PIRSF" id="PIRSF000097">
    <property type="entry name" value="AKR"/>
    <property type="match status" value="1"/>
</dbReference>
<dbReference type="InterPro" id="IPR036812">
    <property type="entry name" value="NAD(P)_OxRdtase_dom_sf"/>
</dbReference>